<dbReference type="SUPFAM" id="SSF46785">
    <property type="entry name" value="Winged helix' DNA-binding domain"/>
    <property type="match status" value="1"/>
</dbReference>
<dbReference type="PROSITE" id="PS50987">
    <property type="entry name" value="HTH_ARSR_2"/>
    <property type="match status" value="1"/>
</dbReference>
<feature type="domain" description="HTH arsR-type" evidence="5">
    <location>
        <begin position="1"/>
        <end position="89"/>
    </location>
</feature>
<evidence type="ECO:0000256" key="1">
    <source>
        <dbReference type="ARBA" id="ARBA00023015"/>
    </source>
</evidence>
<dbReference type="CDD" id="cd00090">
    <property type="entry name" value="HTH_ARSR"/>
    <property type="match status" value="1"/>
</dbReference>
<feature type="compositionally biased region" description="Polar residues" evidence="4">
    <location>
        <begin position="167"/>
        <end position="179"/>
    </location>
</feature>
<dbReference type="InterPro" id="IPR036388">
    <property type="entry name" value="WH-like_DNA-bd_sf"/>
</dbReference>
<keyword evidence="3" id="KW-0804">Transcription</keyword>
<dbReference type="Pfam" id="PF01022">
    <property type="entry name" value="HTH_5"/>
    <property type="match status" value="1"/>
</dbReference>
<dbReference type="GO" id="GO:0003677">
    <property type="term" value="F:DNA binding"/>
    <property type="evidence" value="ECO:0007669"/>
    <property type="project" value="UniProtKB-KW"/>
</dbReference>
<reference evidence="6 7" key="1">
    <citation type="submission" date="2016-10" db="EMBL/GenBank/DDBJ databases">
        <authorList>
            <person name="de Groot N.N."/>
        </authorList>
    </citation>
    <scope>NUCLEOTIDE SEQUENCE [LARGE SCALE GENOMIC DNA]</scope>
    <source>
        <strain evidence="6 7">IBRC-M10015</strain>
    </source>
</reference>
<dbReference type="Pfam" id="PF24270">
    <property type="entry name" value="HTH_Cmi2_C"/>
    <property type="match status" value="1"/>
</dbReference>
<protein>
    <submittedName>
        <fullName evidence="6">ArsR family transcriptional regulator</fullName>
    </submittedName>
</protein>
<dbReference type="GO" id="GO:0003700">
    <property type="term" value="F:DNA-binding transcription factor activity"/>
    <property type="evidence" value="ECO:0007669"/>
    <property type="project" value="InterPro"/>
</dbReference>
<dbReference type="Proteomes" id="UP000198856">
    <property type="component" value="Unassembled WGS sequence"/>
</dbReference>
<dbReference type="AlphaFoldDB" id="A0A1G8UB01"/>
<dbReference type="InterPro" id="IPR056346">
    <property type="entry name" value="HTH_Cmi2_C"/>
</dbReference>
<organism evidence="6 7">
    <name type="scientific">Halovenus aranensis</name>
    <dbReference type="NCBI Taxonomy" id="890420"/>
    <lineage>
        <taxon>Archaea</taxon>
        <taxon>Methanobacteriati</taxon>
        <taxon>Methanobacteriota</taxon>
        <taxon>Stenosarchaea group</taxon>
        <taxon>Halobacteria</taxon>
        <taxon>Halobacteriales</taxon>
        <taxon>Haloarculaceae</taxon>
        <taxon>Halovenus</taxon>
    </lineage>
</organism>
<feature type="region of interest" description="Disordered" evidence="4">
    <location>
        <begin position="108"/>
        <end position="179"/>
    </location>
</feature>
<keyword evidence="7" id="KW-1185">Reference proteome</keyword>
<dbReference type="InterPro" id="IPR011991">
    <property type="entry name" value="ArsR-like_HTH"/>
</dbReference>
<evidence type="ECO:0000256" key="2">
    <source>
        <dbReference type="ARBA" id="ARBA00023125"/>
    </source>
</evidence>
<keyword evidence="2" id="KW-0238">DNA-binding</keyword>
<dbReference type="STRING" id="890420.SAMN05216226_104114"/>
<dbReference type="PANTHER" id="PTHR33154:SF33">
    <property type="entry name" value="TRANSCRIPTIONAL REPRESSOR SDPR"/>
    <property type="match status" value="1"/>
</dbReference>
<name>A0A1G8UB01_9EURY</name>
<evidence type="ECO:0000256" key="3">
    <source>
        <dbReference type="ARBA" id="ARBA00023163"/>
    </source>
</evidence>
<dbReference type="PANTHER" id="PTHR33154">
    <property type="entry name" value="TRANSCRIPTIONAL REGULATOR, ARSR FAMILY"/>
    <property type="match status" value="1"/>
</dbReference>
<proteinExistence type="predicted"/>
<dbReference type="InterPro" id="IPR036390">
    <property type="entry name" value="WH_DNA-bd_sf"/>
</dbReference>
<dbReference type="Gene3D" id="1.10.10.10">
    <property type="entry name" value="Winged helix-like DNA-binding domain superfamily/Winged helix DNA-binding domain"/>
    <property type="match status" value="1"/>
</dbReference>
<dbReference type="EMBL" id="FNFC01000004">
    <property type="protein sequence ID" value="SDJ50190.1"/>
    <property type="molecule type" value="Genomic_DNA"/>
</dbReference>
<dbReference type="NCBIfam" id="NF033788">
    <property type="entry name" value="HTH_metalloreg"/>
    <property type="match status" value="1"/>
</dbReference>
<dbReference type="RefSeq" id="WP_394327681.1">
    <property type="nucleotide sequence ID" value="NZ_FNFC01000004.1"/>
</dbReference>
<gene>
    <name evidence="6" type="ORF">SAMN05216226_104114</name>
</gene>
<evidence type="ECO:0000313" key="6">
    <source>
        <dbReference type="EMBL" id="SDJ50190.1"/>
    </source>
</evidence>
<sequence length="280" mass="30940">MDSAEFLDLLGNENRRRILQLLARKPCYVTEISEFLGVSPKAVIDHLRKLEEAGLVNSRTDDRRRKYFSINRHIRLEVTVSPYEFGTKSAYPASSRLDLTTCRRLSIDIDETDQTPTANGAKQGERASHGTTQPPDAGGEGETASSRPADGGKSTGELRDPDEPAADTQSESNIEGTSNDIIELTERLHDLKQLERELSLAQRWTQGRITELRDALGSAIGNGDPRLISELLLSLANESKEAQHLGRELDAPVPVIEEVLEELATAGVVDRDGHEWYLDA</sequence>
<dbReference type="FunFam" id="1.10.10.10:FF:000591">
    <property type="entry name" value="Archaeal heat shock regulator, ArsR family"/>
    <property type="match status" value="1"/>
</dbReference>
<dbReference type="InterPro" id="IPR051081">
    <property type="entry name" value="HTH_MetalResp_TranReg"/>
</dbReference>
<dbReference type="InterPro" id="IPR001845">
    <property type="entry name" value="HTH_ArsR_DNA-bd_dom"/>
</dbReference>
<accession>A0A1G8UB01</accession>
<evidence type="ECO:0000313" key="7">
    <source>
        <dbReference type="Proteomes" id="UP000198856"/>
    </source>
</evidence>
<dbReference type="SMART" id="SM00418">
    <property type="entry name" value="HTH_ARSR"/>
    <property type="match status" value="1"/>
</dbReference>
<keyword evidence="1" id="KW-0805">Transcription regulation</keyword>
<evidence type="ECO:0000256" key="4">
    <source>
        <dbReference type="SAM" id="MobiDB-lite"/>
    </source>
</evidence>
<evidence type="ECO:0000259" key="5">
    <source>
        <dbReference type="PROSITE" id="PS50987"/>
    </source>
</evidence>